<feature type="region of interest" description="Disordered" evidence="12">
    <location>
        <begin position="1"/>
        <end position="20"/>
    </location>
</feature>
<name>A0A6B3L3E2_9BACT</name>
<dbReference type="InterPro" id="IPR051949">
    <property type="entry name" value="Cation_Transport_ATPase"/>
</dbReference>
<sequence length="749" mass="80435">MSDQPDTQRPSSGADELSSILRDDPALEAIEISPGDHRLRVATLGPINEAELRDRLGAQLNEIQQRFGALESLTLTSDGILESESTGNGTRLSKPTCPTSPKLWTWREIPWPEPDQSEESADEWREMAWFAAVCGVFGLIGFGLSMVAGIPSWIPIVCYSVAMIAGGWDAAIDTFGLLKRGKIDIHFLMLAVALGASLVGAWGEGALLLFLFSFSGALEHFAFYRTKREINALFKAAPKVATVIDPDGTEHIRAVSHIEPGDTLLIRPGDTFPLDATITRGETAADESTLTGEAIPVQKNIGDPVFSGTLNLWGVTRAEVTKRADESSLQQIIRLIQNAQEQKAPAQNFTDKFGSGYTWLALSLTTVMFFIWWLGFGLSPFESSPESYSAFYRAMALLVVISPCALVLSIPSAILAAIAWGARHGILFRGGAAVEKLAQINVVAMDKTGTLTTGDLQVHHVEAFPASAEESLLSLAHGLEKNSTHPVAHALVKFIESRGIEPASIERFQSLTGMGLRGTTDDGDVLIGRRTLLADGPLSDLLDNVPEPPTGFSEVWIITPHSAGRFLLQDQVRHGAGAVLDHLKQSGITPIMLTGDRPEAAAKVAQELDLNPDFIRAGLMPDEKVDAIRQLGADGKKVAMVGDGVNDAPSLAAAYVSVAMGGRASDAALEQSEVVLMNDRIEGFVEALDLSRKARRIIRQNLIISLGTVLLMFLVAMGGDLPLSIGVFAHEGSTALVCLNSLRLLLSKS</sequence>
<reference evidence="14 15" key="1">
    <citation type="submission" date="2020-12" db="EMBL/GenBank/DDBJ databases">
        <title>Sulforoseuscoccus oceanibium gen. nov., sp. nov., a representative of the phylum Verrucomicrobia with special cytoplasmic membrane, and proposal of Sulforoseuscoccusaceae fam. nov.</title>
        <authorList>
            <person name="Xi F."/>
        </authorList>
    </citation>
    <scope>NUCLEOTIDE SEQUENCE [LARGE SCALE GENOMIC DNA]</scope>
    <source>
        <strain evidence="14 15">T37</strain>
    </source>
</reference>
<keyword evidence="15" id="KW-1185">Reference proteome</keyword>
<dbReference type="SUPFAM" id="SSF81665">
    <property type="entry name" value="Calcium ATPase, transmembrane domain M"/>
    <property type="match status" value="1"/>
</dbReference>
<evidence type="ECO:0000313" key="14">
    <source>
        <dbReference type="EMBL" id="QQL45961.1"/>
    </source>
</evidence>
<dbReference type="Proteomes" id="UP000475117">
    <property type="component" value="Chromosome"/>
</dbReference>
<evidence type="ECO:0000256" key="1">
    <source>
        <dbReference type="ARBA" id="ARBA00004141"/>
    </source>
</evidence>
<dbReference type="InterPro" id="IPR023298">
    <property type="entry name" value="ATPase_P-typ_TM_dom_sf"/>
</dbReference>
<dbReference type="Gene3D" id="2.70.150.10">
    <property type="entry name" value="Calcium-transporting ATPase, cytoplasmic transduction domain A"/>
    <property type="match status" value="1"/>
</dbReference>
<dbReference type="GO" id="GO:0005886">
    <property type="term" value="C:plasma membrane"/>
    <property type="evidence" value="ECO:0007669"/>
    <property type="project" value="UniProtKB-SubCell"/>
</dbReference>
<dbReference type="InterPro" id="IPR023214">
    <property type="entry name" value="HAD_sf"/>
</dbReference>
<protein>
    <submittedName>
        <fullName evidence="14">Cation-translocating P-type ATPase</fullName>
    </submittedName>
</protein>
<evidence type="ECO:0000256" key="10">
    <source>
        <dbReference type="ARBA" id="ARBA00023136"/>
    </source>
</evidence>
<keyword evidence="11" id="KW-1003">Cell membrane</keyword>
<accession>A0A6B3L3E2</accession>
<dbReference type="GO" id="GO:0016887">
    <property type="term" value="F:ATP hydrolysis activity"/>
    <property type="evidence" value="ECO:0007669"/>
    <property type="project" value="InterPro"/>
</dbReference>
<evidence type="ECO:0000256" key="3">
    <source>
        <dbReference type="ARBA" id="ARBA00022692"/>
    </source>
</evidence>
<keyword evidence="9 11" id="KW-1133">Transmembrane helix</keyword>
<comment type="subcellular location">
    <subcellularLocation>
        <location evidence="11">Cell membrane</location>
    </subcellularLocation>
    <subcellularLocation>
        <location evidence="1">Membrane</location>
        <topology evidence="1">Multi-pass membrane protein</topology>
    </subcellularLocation>
</comment>
<dbReference type="NCBIfam" id="TIGR01494">
    <property type="entry name" value="ATPase_P-type"/>
    <property type="match status" value="1"/>
</dbReference>
<dbReference type="InterPro" id="IPR036412">
    <property type="entry name" value="HAD-like_sf"/>
</dbReference>
<dbReference type="NCBIfam" id="TIGR01525">
    <property type="entry name" value="ATPase-IB_hvy"/>
    <property type="match status" value="1"/>
</dbReference>
<keyword evidence="7" id="KW-0460">Magnesium</keyword>
<dbReference type="PROSITE" id="PS00154">
    <property type="entry name" value="ATPASE_E1_E2"/>
    <property type="match status" value="1"/>
</dbReference>
<dbReference type="InterPro" id="IPR018303">
    <property type="entry name" value="ATPase_P-typ_P_site"/>
</dbReference>
<feature type="transmembrane region" description="Helical" evidence="11">
    <location>
        <begin position="127"/>
        <end position="147"/>
    </location>
</feature>
<dbReference type="KEGG" id="soa:G3M56_005115"/>
<dbReference type="GO" id="GO:0046872">
    <property type="term" value="F:metal ion binding"/>
    <property type="evidence" value="ECO:0007669"/>
    <property type="project" value="UniProtKB-KW"/>
</dbReference>
<dbReference type="PANTHER" id="PTHR43079">
    <property type="entry name" value="PROBABLE CADMIUM/ZINC-TRANSPORTING ATPASE HMA1"/>
    <property type="match status" value="1"/>
</dbReference>
<dbReference type="InterPro" id="IPR023299">
    <property type="entry name" value="ATPase_P-typ_cyto_dom_N"/>
</dbReference>
<feature type="transmembrane region" description="Helical" evidence="11">
    <location>
        <begin position="702"/>
        <end position="719"/>
    </location>
</feature>
<keyword evidence="5 11" id="KW-0547">Nucleotide-binding</keyword>
<dbReference type="PANTHER" id="PTHR43079:SF1">
    <property type="entry name" value="CADMIUM_ZINC-TRANSPORTING ATPASE HMA1, CHLOROPLASTIC-RELATED"/>
    <property type="match status" value="1"/>
</dbReference>
<feature type="compositionally biased region" description="Polar residues" evidence="12">
    <location>
        <begin position="1"/>
        <end position="11"/>
    </location>
</feature>
<evidence type="ECO:0000256" key="12">
    <source>
        <dbReference type="SAM" id="MobiDB-lite"/>
    </source>
</evidence>
<dbReference type="InterPro" id="IPR059000">
    <property type="entry name" value="ATPase_P-type_domA"/>
</dbReference>
<evidence type="ECO:0000256" key="11">
    <source>
        <dbReference type="RuleBase" id="RU362081"/>
    </source>
</evidence>
<organism evidence="14 15">
    <name type="scientific">Sulfuriroseicoccus oceanibius</name>
    <dbReference type="NCBI Taxonomy" id="2707525"/>
    <lineage>
        <taxon>Bacteria</taxon>
        <taxon>Pseudomonadati</taxon>
        <taxon>Verrucomicrobiota</taxon>
        <taxon>Verrucomicrobiia</taxon>
        <taxon>Verrucomicrobiales</taxon>
        <taxon>Verrucomicrobiaceae</taxon>
        <taxon>Sulfuriroseicoccus</taxon>
    </lineage>
</organism>
<keyword evidence="4 11" id="KW-0479">Metal-binding</keyword>
<evidence type="ECO:0000313" key="15">
    <source>
        <dbReference type="Proteomes" id="UP000475117"/>
    </source>
</evidence>
<dbReference type="GO" id="GO:0019829">
    <property type="term" value="F:ATPase-coupled monoatomic cation transmembrane transporter activity"/>
    <property type="evidence" value="ECO:0007669"/>
    <property type="project" value="InterPro"/>
</dbReference>
<feature type="transmembrane region" description="Helical" evidence="11">
    <location>
        <begin position="207"/>
        <end position="224"/>
    </location>
</feature>
<feature type="transmembrane region" description="Helical" evidence="11">
    <location>
        <begin position="153"/>
        <end position="171"/>
    </location>
</feature>
<dbReference type="Pfam" id="PF00702">
    <property type="entry name" value="Hydrolase"/>
    <property type="match status" value="1"/>
</dbReference>
<dbReference type="SUPFAM" id="SSF56784">
    <property type="entry name" value="HAD-like"/>
    <property type="match status" value="1"/>
</dbReference>
<dbReference type="InterPro" id="IPR001757">
    <property type="entry name" value="P_typ_ATPase"/>
</dbReference>
<evidence type="ECO:0000256" key="8">
    <source>
        <dbReference type="ARBA" id="ARBA00022967"/>
    </source>
</evidence>
<keyword evidence="10 11" id="KW-0472">Membrane</keyword>
<feature type="transmembrane region" description="Helical" evidence="11">
    <location>
        <begin position="357"/>
        <end position="375"/>
    </location>
</feature>
<dbReference type="InterPro" id="IPR008250">
    <property type="entry name" value="ATPase_P-typ_transduc_dom_A_sf"/>
</dbReference>
<dbReference type="Gene3D" id="3.40.50.1000">
    <property type="entry name" value="HAD superfamily/HAD-like"/>
    <property type="match status" value="1"/>
</dbReference>
<feature type="transmembrane region" description="Helical" evidence="11">
    <location>
        <begin position="395"/>
        <end position="420"/>
    </location>
</feature>
<evidence type="ECO:0000259" key="13">
    <source>
        <dbReference type="Pfam" id="PF00122"/>
    </source>
</evidence>
<evidence type="ECO:0000256" key="4">
    <source>
        <dbReference type="ARBA" id="ARBA00022723"/>
    </source>
</evidence>
<evidence type="ECO:0000256" key="6">
    <source>
        <dbReference type="ARBA" id="ARBA00022840"/>
    </source>
</evidence>
<dbReference type="GO" id="GO:0005524">
    <property type="term" value="F:ATP binding"/>
    <property type="evidence" value="ECO:0007669"/>
    <property type="project" value="UniProtKB-UniRule"/>
</dbReference>
<dbReference type="RefSeq" id="WP_164364128.1">
    <property type="nucleotide sequence ID" value="NZ_CP066776.1"/>
</dbReference>
<proteinExistence type="inferred from homology"/>
<dbReference type="AlphaFoldDB" id="A0A6B3L3E2"/>
<feature type="domain" description="P-type ATPase A" evidence="13">
    <location>
        <begin position="237"/>
        <end position="337"/>
    </location>
</feature>
<evidence type="ECO:0000256" key="2">
    <source>
        <dbReference type="ARBA" id="ARBA00006024"/>
    </source>
</evidence>
<comment type="similarity">
    <text evidence="2 11">Belongs to the cation transport ATPase (P-type) (TC 3.A.3) family. Type IB subfamily.</text>
</comment>
<evidence type="ECO:0000256" key="5">
    <source>
        <dbReference type="ARBA" id="ARBA00022741"/>
    </source>
</evidence>
<evidence type="ECO:0000256" key="7">
    <source>
        <dbReference type="ARBA" id="ARBA00022842"/>
    </source>
</evidence>
<keyword evidence="3 11" id="KW-0812">Transmembrane</keyword>
<dbReference type="Pfam" id="PF00122">
    <property type="entry name" value="E1-E2_ATPase"/>
    <property type="match status" value="1"/>
</dbReference>
<dbReference type="GO" id="GO:0030001">
    <property type="term" value="P:metal ion transport"/>
    <property type="evidence" value="ECO:0007669"/>
    <property type="project" value="UniProtKB-ARBA"/>
</dbReference>
<dbReference type="Gene3D" id="3.40.1110.10">
    <property type="entry name" value="Calcium-transporting ATPase, cytoplasmic domain N"/>
    <property type="match status" value="1"/>
</dbReference>
<keyword evidence="8" id="KW-1278">Translocase</keyword>
<feature type="transmembrane region" description="Helical" evidence="11">
    <location>
        <begin position="183"/>
        <end position="201"/>
    </location>
</feature>
<evidence type="ECO:0000256" key="9">
    <source>
        <dbReference type="ARBA" id="ARBA00022989"/>
    </source>
</evidence>
<keyword evidence="6 11" id="KW-0067">ATP-binding</keyword>
<dbReference type="EMBL" id="CP066776">
    <property type="protein sequence ID" value="QQL45961.1"/>
    <property type="molecule type" value="Genomic_DNA"/>
</dbReference>
<dbReference type="SUPFAM" id="SSF81653">
    <property type="entry name" value="Calcium ATPase, transduction domain A"/>
    <property type="match status" value="1"/>
</dbReference>
<dbReference type="PRINTS" id="PR00119">
    <property type="entry name" value="CATATPASE"/>
</dbReference>
<dbReference type="InterPro" id="IPR027256">
    <property type="entry name" value="P-typ_ATPase_IB"/>
</dbReference>
<gene>
    <name evidence="14" type="ORF">G3M56_005115</name>
</gene>